<evidence type="ECO:0000313" key="7">
    <source>
        <dbReference type="Proteomes" id="UP000499080"/>
    </source>
</evidence>
<feature type="transmembrane region" description="Helical" evidence="5">
    <location>
        <begin position="171"/>
        <end position="190"/>
    </location>
</feature>
<dbReference type="SUPFAM" id="SSF103473">
    <property type="entry name" value="MFS general substrate transporter"/>
    <property type="match status" value="1"/>
</dbReference>
<keyword evidence="3 5" id="KW-1133">Transmembrane helix</keyword>
<accession>A0A4Y2R3M5</accession>
<dbReference type="EMBL" id="BGPR01015676">
    <property type="protein sequence ID" value="GBN70198.1"/>
    <property type="molecule type" value="Genomic_DNA"/>
</dbReference>
<dbReference type="AlphaFoldDB" id="A0A4Y2R3M5"/>
<dbReference type="GO" id="GO:0006820">
    <property type="term" value="P:monoatomic anion transport"/>
    <property type="evidence" value="ECO:0007669"/>
    <property type="project" value="TreeGrafter"/>
</dbReference>
<evidence type="ECO:0008006" key="8">
    <source>
        <dbReference type="Google" id="ProtNLM"/>
    </source>
</evidence>
<dbReference type="InterPro" id="IPR005828">
    <property type="entry name" value="MFS_sugar_transport-like"/>
</dbReference>
<evidence type="ECO:0000313" key="6">
    <source>
        <dbReference type="EMBL" id="GBN70198.1"/>
    </source>
</evidence>
<dbReference type="PANTHER" id="PTHR11662">
    <property type="entry name" value="SOLUTE CARRIER FAMILY 17"/>
    <property type="match status" value="1"/>
</dbReference>
<dbReference type="Pfam" id="PF00083">
    <property type="entry name" value="Sugar_tr"/>
    <property type="match status" value="1"/>
</dbReference>
<evidence type="ECO:0000256" key="4">
    <source>
        <dbReference type="ARBA" id="ARBA00023136"/>
    </source>
</evidence>
<keyword evidence="2 5" id="KW-0812">Transmembrane</keyword>
<dbReference type="InterPro" id="IPR050382">
    <property type="entry name" value="MFS_Na/Anion_cotransporter"/>
</dbReference>
<name>A0A4Y2R3M5_ARAVE</name>
<protein>
    <recommendedName>
        <fullName evidence="8">Major facilitator superfamily (MFS) profile domain-containing protein</fullName>
    </recommendedName>
</protein>
<evidence type="ECO:0000256" key="2">
    <source>
        <dbReference type="ARBA" id="ARBA00022692"/>
    </source>
</evidence>
<feature type="transmembrane region" description="Helical" evidence="5">
    <location>
        <begin position="70"/>
        <end position="98"/>
    </location>
</feature>
<comment type="subcellular location">
    <subcellularLocation>
        <location evidence="1">Membrane</location>
        <topology evidence="1">Multi-pass membrane protein</topology>
    </subcellularLocation>
</comment>
<evidence type="ECO:0000256" key="1">
    <source>
        <dbReference type="ARBA" id="ARBA00004141"/>
    </source>
</evidence>
<sequence>MIHYLFHNRLESLRSAKNILISLPTKEMVVQKDTQKMEEELLKQQRKSQNSLFSTFKNLIIMFDAIPKRYVFALVGLSATTLAIVLQSNLSMAIVYMVQWSGQNSSSNLEPRECPGNQDIQNNLKQMKQMSFGELNWSPEIQGMAIGIQFVGVLIGCIPGGRLAEIYGSKITMISTLLLASFTTALLPWAAYLSVYAFMLCRVVVGLGIVSFWLFILFIYFKVKC</sequence>
<organism evidence="6 7">
    <name type="scientific">Araneus ventricosus</name>
    <name type="common">Orbweaver spider</name>
    <name type="synonym">Epeira ventricosa</name>
    <dbReference type="NCBI Taxonomy" id="182803"/>
    <lineage>
        <taxon>Eukaryota</taxon>
        <taxon>Metazoa</taxon>
        <taxon>Ecdysozoa</taxon>
        <taxon>Arthropoda</taxon>
        <taxon>Chelicerata</taxon>
        <taxon>Arachnida</taxon>
        <taxon>Araneae</taxon>
        <taxon>Araneomorphae</taxon>
        <taxon>Entelegynae</taxon>
        <taxon>Araneoidea</taxon>
        <taxon>Araneidae</taxon>
        <taxon>Araneus</taxon>
    </lineage>
</organism>
<gene>
    <name evidence="6" type="ORF">AVEN_191233_1</name>
</gene>
<keyword evidence="7" id="KW-1185">Reference proteome</keyword>
<comment type="caution">
    <text evidence="6">The sequence shown here is derived from an EMBL/GenBank/DDBJ whole genome shotgun (WGS) entry which is preliminary data.</text>
</comment>
<proteinExistence type="predicted"/>
<evidence type="ECO:0000256" key="3">
    <source>
        <dbReference type="ARBA" id="ARBA00022989"/>
    </source>
</evidence>
<keyword evidence="4 5" id="KW-0472">Membrane</keyword>
<dbReference type="PANTHER" id="PTHR11662:SF399">
    <property type="entry name" value="FI19708P1-RELATED"/>
    <property type="match status" value="1"/>
</dbReference>
<evidence type="ECO:0000256" key="5">
    <source>
        <dbReference type="SAM" id="Phobius"/>
    </source>
</evidence>
<feature type="transmembrane region" description="Helical" evidence="5">
    <location>
        <begin position="141"/>
        <end position="159"/>
    </location>
</feature>
<dbReference type="GO" id="GO:0022857">
    <property type="term" value="F:transmembrane transporter activity"/>
    <property type="evidence" value="ECO:0007669"/>
    <property type="project" value="InterPro"/>
</dbReference>
<dbReference type="GO" id="GO:0016020">
    <property type="term" value="C:membrane"/>
    <property type="evidence" value="ECO:0007669"/>
    <property type="project" value="UniProtKB-SubCell"/>
</dbReference>
<dbReference type="Proteomes" id="UP000499080">
    <property type="component" value="Unassembled WGS sequence"/>
</dbReference>
<reference evidence="6 7" key="1">
    <citation type="journal article" date="2019" name="Sci. Rep.">
        <title>Orb-weaving spider Araneus ventricosus genome elucidates the spidroin gene catalogue.</title>
        <authorList>
            <person name="Kono N."/>
            <person name="Nakamura H."/>
            <person name="Ohtoshi R."/>
            <person name="Moran D.A.P."/>
            <person name="Shinohara A."/>
            <person name="Yoshida Y."/>
            <person name="Fujiwara M."/>
            <person name="Mori M."/>
            <person name="Tomita M."/>
            <person name="Arakawa K."/>
        </authorList>
    </citation>
    <scope>NUCLEOTIDE SEQUENCE [LARGE SCALE GENOMIC DNA]</scope>
</reference>
<dbReference type="OrthoDB" id="6468268at2759"/>
<dbReference type="Gene3D" id="1.20.1250.20">
    <property type="entry name" value="MFS general substrate transporter like domains"/>
    <property type="match status" value="1"/>
</dbReference>
<feature type="transmembrane region" description="Helical" evidence="5">
    <location>
        <begin position="196"/>
        <end position="221"/>
    </location>
</feature>
<dbReference type="InterPro" id="IPR036259">
    <property type="entry name" value="MFS_trans_sf"/>
</dbReference>